<dbReference type="PANTHER" id="PTHR43429:SF3">
    <property type="entry name" value="NITRITE REDUCTASE [NAD(P)H]"/>
    <property type="match status" value="1"/>
</dbReference>
<keyword evidence="2" id="KW-0285">Flavoprotein</keyword>
<dbReference type="PRINTS" id="PR00411">
    <property type="entry name" value="PNDRDTASEI"/>
</dbReference>
<dbReference type="PRINTS" id="PR00368">
    <property type="entry name" value="FADPNR"/>
</dbReference>
<feature type="domain" description="FAD/NAD(P)-binding" evidence="4">
    <location>
        <begin position="36"/>
        <end position="376"/>
    </location>
</feature>
<dbReference type="Proteomes" id="UP000265618">
    <property type="component" value="Unassembled WGS sequence"/>
</dbReference>
<evidence type="ECO:0000256" key="2">
    <source>
        <dbReference type="ARBA" id="ARBA00022630"/>
    </source>
</evidence>
<keyword evidence="3" id="KW-0274">FAD</keyword>
<dbReference type="SUPFAM" id="SSF51905">
    <property type="entry name" value="FAD/NAD(P)-binding domain"/>
    <property type="match status" value="2"/>
</dbReference>
<evidence type="ECO:0000313" key="6">
    <source>
        <dbReference type="Proteomes" id="UP000265618"/>
    </source>
</evidence>
<comment type="caution">
    <text evidence="5">The sequence shown here is derived from an EMBL/GenBank/DDBJ whole genome shotgun (WGS) entry which is preliminary data.</text>
</comment>
<dbReference type="InterPro" id="IPR023753">
    <property type="entry name" value="FAD/NAD-binding_dom"/>
</dbReference>
<sequence>MPDICPVCDAGPEAFTLLGTLEESQRGKTGPQFEGTIVILGAGPAGAAAAEAARKQSEKCRILVIGEEPALPYNRCKLALSLSDEALLSKAPTGTLTDRAQGLVLHSAEWYKEHRIEVLTGCSVSGIDLDAHEVSVSDLEGTVQTHPFDRVVVCTGATPFVPDGLVTCDSATVPYGGAANVRAVRNLQDILAIRASITHTTPPIHAVLVGGGVLALEALPPLLAALPPDSTVTVVEAAGHVLSKQLNKENSDHFLSLMEAHLKDKVTFKLSTKVMGVECCKREDGTVQATQVRVKSNGVESTIPADLVLIGIGVRPSVPQVKCAQESSLPFLSRGAVIVTSFAQSIAHQEIFAAGDCCLVEAQPYTATYSRALDTARVAGANAASLDLSYGSLSAELPFLPAGYFGYQLRMWDVLMTSVGPAAEESDTVVQVPLKDGRAMCFFRDGVLARAVLLGGKSTESVGIALVQGVREEAERGDVLRLLEGQDQYTSRAIGYY</sequence>
<evidence type="ECO:0000256" key="1">
    <source>
        <dbReference type="ARBA" id="ARBA00001974"/>
    </source>
</evidence>
<name>A0A9K3CM89_9EUKA</name>
<comment type="cofactor">
    <cofactor evidence="1">
        <name>FAD</name>
        <dbReference type="ChEBI" id="CHEBI:57692"/>
    </cofactor>
</comment>
<reference evidence="5 6" key="1">
    <citation type="journal article" date="2018" name="PLoS ONE">
        <title>The draft genome of Kipferlia bialata reveals reductive genome evolution in fornicate parasites.</title>
        <authorList>
            <person name="Tanifuji G."/>
            <person name="Takabayashi S."/>
            <person name="Kume K."/>
            <person name="Takagi M."/>
            <person name="Nakayama T."/>
            <person name="Kamikawa R."/>
            <person name="Inagaki Y."/>
            <person name="Hashimoto T."/>
        </authorList>
    </citation>
    <scope>NUCLEOTIDE SEQUENCE [LARGE SCALE GENOMIC DNA]</scope>
    <source>
        <strain evidence="5">NY0173</strain>
    </source>
</reference>
<organism evidence="5 6">
    <name type="scientific">Kipferlia bialata</name>
    <dbReference type="NCBI Taxonomy" id="797122"/>
    <lineage>
        <taxon>Eukaryota</taxon>
        <taxon>Metamonada</taxon>
        <taxon>Carpediemonas-like organisms</taxon>
        <taxon>Kipferlia</taxon>
    </lineage>
</organism>
<dbReference type="OrthoDB" id="432169at2759"/>
<dbReference type="Gene3D" id="3.50.50.60">
    <property type="entry name" value="FAD/NAD(P)-binding domain"/>
    <property type="match status" value="2"/>
</dbReference>
<dbReference type="Pfam" id="PF07992">
    <property type="entry name" value="Pyr_redox_2"/>
    <property type="match status" value="1"/>
</dbReference>
<accession>A0A9K3CM89</accession>
<evidence type="ECO:0000259" key="4">
    <source>
        <dbReference type="Pfam" id="PF07992"/>
    </source>
</evidence>
<protein>
    <recommendedName>
        <fullName evidence="4">FAD/NAD(P)-binding domain-containing protein</fullName>
    </recommendedName>
</protein>
<keyword evidence="6" id="KW-1185">Reference proteome</keyword>
<gene>
    <name evidence="5" type="ORF">KIPB_000377</name>
</gene>
<dbReference type="AlphaFoldDB" id="A0A9K3CM89"/>
<evidence type="ECO:0000313" key="5">
    <source>
        <dbReference type="EMBL" id="GIQ79698.1"/>
    </source>
</evidence>
<dbReference type="PANTHER" id="PTHR43429">
    <property type="entry name" value="PYRIDINE NUCLEOTIDE-DISULFIDE OXIDOREDUCTASE DOMAIN-CONTAINING"/>
    <property type="match status" value="1"/>
</dbReference>
<dbReference type="InterPro" id="IPR036188">
    <property type="entry name" value="FAD/NAD-bd_sf"/>
</dbReference>
<dbReference type="GO" id="GO:0016491">
    <property type="term" value="F:oxidoreductase activity"/>
    <property type="evidence" value="ECO:0007669"/>
    <property type="project" value="InterPro"/>
</dbReference>
<dbReference type="InterPro" id="IPR050260">
    <property type="entry name" value="FAD-bd_OxRdtase"/>
</dbReference>
<proteinExistence type="predicted"/>
<evidence type="ECO:0000256" key="3">
    <source>
        <dbReference type="ARBA" id="ARBA00022827"/>
    </source>
</evidence>
<dbReference type="EMBL" id="BDIP01000043">
    <property type="protein sequence ID" value="GIQ79698.1"/>
    <property type="molecule type" value="Genomic_DNA"/>
</dbReference>